<keyword evidence="2" id="KW-0131">Cell cycle</keyword>
<accession>A0A7I8LGX7</accession>
<sequence length="85" mass="9530">MLLHPEMALPLRPIRTKPLDGGTTGDEGLPATTPTAEDARIPEKLPCPPAPKKRKPPQRCQMGDTEFFRPPELETVFVRRRETAE</sequence>
<protein>
    <submittedName>
        <fullName evidence="4">Uncharacterized protein</fullName>
    </submittedName>
</protein>
<keyword evidence="5" id="KW-1185">Reference proteome</keyword>
<evidence type="ECO:0000256" key="1">
    <source>
        <dbReference type="ARBA" id="ARBA00023013"/>
    </source>
</evidence>
<evidence type="ECO:0000313" key="4">
    <source>
        <dbReference type="EMBL" id="CAA7408568.1"/>
    </source>
</evidence>
<dbReference type="GO" id="GO:0004860">
    <property type="term" value="F:protein kinase inhibitor activity"/>
    <property type="evidence" value="ECO:0007669"/>
    <property type="project" value="UniProtKB-KW"/>
</dbReference>
<dbReference type="GO" id="GO:0032875">
    <property type="term" value="P:regulation of DNA endoreduplication"/>
    <property type="evidence" value="ECO:0007669"/>
    <property type="project" value="InterPro"/>
</dbReference>
<feature type="region of interest" description="Disordered" evidence="3">
    <location>
        <begin position="1"/>
        <end position="68"/>
    </location>
</feature>
<reference evidence="4" key="1">
    <citation type="submission" date="2020-02" db="EMBL/GenBank/DDBJ databases">
        <authorList>
            <person name="Scholz U."/>
            <person name="Mascher M."/>
            <person name="Fiebig A."/>
        </authorList>
    </citation>
    <scope>NUCLEOTIDE SEQUENCE</scope>
</reference>
<evidence type="ECO:0000256" key="3">
    <source>
        <dbReference type="SAM" id="MobiDB-lite"/>
    </source>
</evidence>
<dbReference type="AlphaFoldDB" id="A0A7I8LGX7"/>
<name>A0A7I8LGX7_SPIIN</name>
<dbReference type="PANTHER" id="PTHR33142">
    <property type="entry name" value="CYCLIN-DEPENDENT PROTEIN KINASE INHIBITOR SMR13"/>
    <property type="match status" value="1"/>
</dbReference>
<keyword evidence="1" id="KW-0649">Protein kinase inhibitor</keyword>
<dbReference type="EMBL" id="LR746278">
    <property type="protein sequence ID" value="CAA7408568.1"/>
    <property type="molecule type" value="Genomic_DNA"/>
</dbReference>
<dbReference type="PANTHER" id="PTHR33142:SF40">
    <property type="entry name" value="CYCLIN-DEPENDENT PROTEIN KINASE INHIBITOR SMR6"/>
    <property type="match status" value="1"/>
</dbReference>
<dbReference type="Proteomes" id="UP000663760">
    <property type="component" value="Chromosome 15"/>
</dbReference>
<proteinExistence type="predicted"/>
<dbReference type="OrthoDB" id="1302889at2759"/>
<evidence type="ECO:0000313" key="5">
    <source>
        <dbReference type="Proteomes" id="UP000663760"/>
    </source>
</evidence>
<gene>
    <name evidence="4" type="ORF">SI8410_15019246</name>
</gene>
<evidence type="ECO:0000256" key="2">
    <source>
        <dbReference type="ARBA" id="ARBA00023306"/>
    </source>
</evidence>
<organism evidence="4 5">
    <name type="scientific">Spirodela intermedia</name>
    <name type="common">Intermediate duckweed</name>
    <dbReference type="NCBI Taxonomy" id="51605"/>
    <lineage>
        <taxon>Eukaryota</taxon>
        <taxon>Viridiplantae</taxon>
        <taxon>Streptophyta</taxon>
        <taxon>Embryophyta</taxon>
        <taxon>Tracheophyta</taxon>
        <taxon>Spermatophyta</taxon>
        <taxon>Magnoliopsida</taxon>
        <taxon>Liliopsida</taxon>
        <taxon>Araceae</taxon>
        <taxon>Lemnoideae</taxon>
        <taxon>Spirodela</taxon>
    </lineage>
</organism>
<dbReference type="InterPro" id="IPR040389">
    <property type="entry name" value="SMR"/>
</dbReference>